<dbReference type="InterPro" id="IPR013806">
    <property type="entry name" value="Kringle-like"/>
</dbReference>
<dbReference type="GO" id="GO:0005102">
    <property type="term" value="F:signaling receptor binding"/>
    <property type="evidence" value="ECO:0007669"/>
    <property type="project" value="TreeGrafter"/>
</dbReference>
<sequence>MMNSIFTFIIIGTLLQEVYSERNDCYIVGEEKNIYTGNKSTTITGRTCQSWSSTVPHSHNYLNNPEAEGNYCRILTDSKPWCFTVDKSVRWEYCGIPECSKPKIIQPKFIEPPDVDCYEEGSLYKGNVSVTFTGLTCQRWNKQTPQKHKHSGNPDADENYCRIINDKRPWCYTTDKDVRWEYCMVPDCETTEAPTNTEASTEKPSVTRPPNGNSPKGASTIKDINPKVSIKRDRYVSDINKKISINCVVEPNNQDLAIHWYKDGSMMVNRGLNIRTGSILILKNVQKEDTGLYTCEAGNSRAFSTVLVGGATLDITTPSSERLAEKTETTTESYLTSTEDSTTTAEETETYPTTIIDDSSRKDFNNNHPTGYFYAKTNESSKNIHNSTC</sequence>
<dbReference type="GO" id="GO:0005615">
    <property type="term" value="C:extracellular space"/>
    <property type="evidence" value="ECO:0007669"/>
    <property type="project" value="TreeGrafter"/>
</dbReference>
<dbReference type="SUPFAM" id="SSF48726">
    <property type="entry name" value="Immunoglobulin"/>
    <property type="match status" value="1"/>
</dbReference>
<dbReference type="InterPro" id="IPR003599">
    <property type="entry name" value="Ig_sub"/>
</dbReference>
<dbReference type="SMART" id="SM00408">
    <property type="entry name" value="IGc2"/>
    <property type="match status" value="1"/>
</dbReference>
<proteinExistence type="predicted"/>
<dbReference type="EMBL" id="JH818149">
    <property type="protein sequence ID" value="EKC18453.1"/>
    <property type="molecule type" value="Genomic_DNA"/>
</dbReference>
<dbReference type="InterPro" id="IPR038178">
    <property type="entry name" value="Kringle_sf"/>
</dbReference>
<dbReference type="AlphaFoldDB" id="K1PAJ5"/>
<evidence type="ECO:0000256" key="2">
    <source>
        <dbReference type="SAM" id="MobiDB-lite"/>
    </source>
</evidence>
<dbReference type="InterPro" id="IPR050759">
    <property type="entry name" value="Serine_protease_kringle"/>
</dbReference>
<dbReference type="PANTHER" id="PTHR24261">
    <property type="entry name" value="PLASMINOGEN-RELATED"/>
    <property type="match status" value="1"/>
</dbReference>
<dbReference type="SMART" id="SM00130">
    <property type="entry name" value="KR"/>
    <property type="match status" value="2"/>
</dbReference>
<comment type="caution">
    <text evidence="1">Lacks conserved residue(s) required for the propagation of feature annotation.</text>
</comment>
<accession>K1PAJ5</accession>
<name>K1PAJ5_MAGGI</name>
<protein>
    <submittedName>
        <fullName evidence="4">Plasminogen</fullName>
    </submittedName>
</protein>
<dbReference type="CDD" id="cd00108">
    <property type="entry name" value="KR"/>
    <property type="match status" value="2"/>
</dbReference>
<feature type="signal peptide" evidence="3">
    <location>
        <begin position="1"/>
        <end position="20"/>
    </location>
</feature>
<dbReference type="InterPro" id="IPR013783">
    <property type="entry name" value="Ig-like_fold"/>
</dbReference>
<reference evidence="4" key="1">
    <citation type="journal article" date="2012" name="Nature">
        <title>The oyster genome reveals stress adaptation and complexity of shell formation.</title>
        <authorList>
            <person name="Zhang G."/>
            <person name="Fang X."/>
            <person name="Guo X."/>
            <person name="Li L."/>
            <person name="Luo R."/>
            <person name="Xu F."/>
            <person name="Yang P."/>
            <person name="Zhang L."/>
            <person name="Wang X."/>
            <person name="Qi H."/>
            <person name="Xiong Z."/>
            <person name="Que H."/>
            <person name="Xie Y."/>
            <person name="Holland P.W."/>
            <person name="Paps J."/>
            <person name="Zhu Y."/>
            <person name="Wu F."/>
            <person name="Chen Y."/>
            <person name="Wang J."/>
            <person name="Peng C."/>
            <person name="Meng J."/>
            <person name="Yang L."/>
            <person name="Liu J."/>
            <person name="Wen B."/>
            <person name="Zhang N."/>
            <person name="Huang Z."/>
            <person name="Zhu Q."/>
            <person name="Feng Y."/>
            <person name="Mount A."/>
            <person name="Hedgecock D."/>
            <person name="Xu Z."/>
            <person name="Liu Y."/>
            <person name="Domazet-Loso T."/>
            <person name="Du Y."/>
            <person name="Sun X."/>
            <person name="Zhang S."/>
            <person name="Liu B."/>
            <person name="Cheng P."/>
            <person name="Jiang X."/>
            <person name="Li J."/>
            <person name="Fan D."/>
            <person name="Wang W."/>
            <person name="Fu W."/>
            <person name="Wang T."/>
            <person name="Wang B."/>
            <person name="Zhang J."/>
            <person name="Peng Z."/>
            <person name="Li Y."/>
            <person name="Li N."/>
            <person name="Wang J."/>
            <person name="Chen M."/>
            <person name="He Y."/>
            <person name="Tan F."/>
            <person name="Song X."/>
            <person name="Zheng Q."/>
            <person name="Huang R."/>
            <person name="Yang H."/>
            <person name="Du X."/>
            <person name="Chen L."/>
            <person name="Yang M."/>
            <person name="Gaffney P.M."/>
            <person name="Wang S."/>
            <person name="Luo L."/>
            <person name="She Z."/>
            <person name="Ming Y."/>
            <person name="Huang W."/>
            <person name="Zhang S."/>
            <person name="Huang B."/>
            <person name="Zhang Y."/>
            <person name="Qu T."/>
            <person name="Ni P."/>
            <person name="Miao G."/>
            <person name="Wang J."/>
            <person name="Wang Q."/>
            <person name="Steinberg C.E."/>
            <person name="Wang H."/>
            <person name="Li N."/>
            <person name="Qian L."/>
            <person name="Zhang G."/>
            <person name="Li Y."/>
            <person name="Yang H."/>
            <person name="Liu X."/>
            <person name="Wang J."/>
            <person name="Yin Y."/>
            <person name="Wang J."/>
        </authorList>
    </citation>
    <scope>NUCLEOTIDE SEQUENCE [LARGE SCALE GENOMIC DNA]</scope>
    <source>
        <strain evidence="4">05x7-T-G4-1.051#20</strain>
    </source>
</reference>
<dbReference type="CDD" id="cd00096">
    <property type="entry name" value="Ig"/>
    <property type="match status" value="1"/>
</dbReference>
<feature type="compositionally biased region" description="Polar residues" evidence="2">
    <location>
        <begin position="192"/>
        <end position="217"/>
    </location>
</feature>
<feature type="region of interest" description="Disordered" evidence="2">
    <location>
        <begin position="320"/>
        <end position="349"/>
    </location>
</feature>
<dbReference type="InterPro" id="IPR000001">
    <property type="entry name" value="Kringle"/>
</dbReference>
<evidence type="ECO:0000256" key="1">
    <source>
        <dbReference type="PROSITE-ProRule" id="PRU00121"/>
    </source>
</evidence>
<feature type="region of interest" description="Disordered" evidence="2">
    <location>
        <begin position="191"/>
        <end position="221"/>
    </location>
</feature>
<dbReference type="InterPro" id="IPR036179">
    <property type="entry name" value="Ig-like_dom_sf"/>
</dbReference>
<dbReference type="InterPro" id="IPR007110">
    <property type="entry name" value="Ig-like_dom"/>
</dbReference>
<organism evidence="4">
    <name type="scientific">Magallana gigas</name>
    <name type="common">Pacific oyster</name>
    <name type="synonym">Crassostrea gigas</name>
    <dbReference type="NCBI Taxonomy" id="29159"/>
    <lineage>
        <taxon>Eukaryota</taxon>
        <taxon>Metazoa</taxon>
        <taxon>Spiralia</taxon>
        <taxon>Lophotrochozoa</taxon>
        <taxon>Mollusca</taxon>
        <taxon>Bivalvia</taxon>
        <taxon>Autobranchia</taxon>
        <taxon>Pteriomorphia</taxon>
        <taxon>Ostreida</taxon>
        <taxon>Ostreoidea</taxon>
        <taxon>Ostreidae</taxon>
        <taxon>Magallana</taxon>
    </lineage>
</organism>
<dbReference type="Gene3D" id="2.60.40.10">
    <property type="entry name" value="Immunoglobulins"/>
    <property type="match status" value="1"/>
</dbReference>
<dbReference type="InParanoid" id="K1PAJ5"/>
<dbReference type="SUPFAM" id="SSF57440">
    <property type="entry name" value="Kringle-like"/>
    <property type="match status" value="2"/>
</dbReference>
<keyword evidence="3" id="KW-0732">Signal</keyword>
<dbReference type="Pfam" id="PF00051">
    <property type="entry name" value="Kringle"/>
    <property type="match status" value="2"/>
</dbReference>
<dbReference type="Gene3D" id="2.40.20.10">
    <property type="entry name" value="Plasminogen Kringle 4"/>
    <property type="match status" value="2"/>
</dbReference>
<keyword evidence="1" id="KW-0420">Kringle</keyword>
<dbReference type="PROSITE" id="PS50070">
    <property type="entry name" value="KRINGLE_2"/>
    <property type="match status" value="2"/>
</dbReference>
<feature type="chain" id="PRO_5043758238" evidence="3">
    <location>
        <begin position="21"/>
        <end position="389"/>
    </location>
</feature>
<evidence type="ECO:0000256" key="3">
    <source>
        <dbReference type="SAM" id="SignalP"/>
    </source>
</evidence>
<dbReference type="GO" id="GO:0004175">
    <property type="term" value="F:endopeptidase activity"/>
    <property type="evidence" value="ECO:0007669"/>
    <property type="project" value="TreeGrafter"/>
</dbReference>
<dbReference type="SMART" id="SM00409">
    <property type="entry name" value="IG"/>
    <property type="match status" value="1"/>
</dbReference>
<evidence type="ECO:0000313" key="4">
    <source>
        <dbReference type="EMBL" id="EKC18453.1"/>
    </source>
</evidence>
<dbReference type="Pfam" id="PF13927">
    <property type="entry name" value="Ig_3"/>
    <property type="match status" value="1"/>
</dbReference>
<feature type="compositionally biased region" description="Low complexity" evidence="2">
    <location>
        <begin position="330"/>
        <end position="349"/>
    </location>
</feature>
<gene>
    <name evidence="4" type="ORF">CGI_10012351</name>
</gene>
<dbReference type="PROSITE" id="PS50835">
    <property type="entry name" value="IG_LIKE"/>
    <property type="match status" value="1"/>
</dbReference>
<dbReference type="InterPro" id="IPR003598">
    <property type="entry name" value="Ig_sub2"/>
</dbReference>
<dbReference type="PANTHER" id="PTHR24261:SF7">
    <property type="entry name" value="KRINGLE DOMAIN-CONTAINING PROTEIN"/>
    <property type="match status" value="1"/>
</dbReference>
<dbReference type="HOGENOM" id="CLU_710289_0_0_1"/>